<organism evidence="14 15">
    <name type="scientific">Panagrellus redivivus</name>
    <name type="common">Microworm</name>
    <dbReference type="NCBI Taxonomy" id="6233"/>
    <lineage>
        <taxon>Eukaryota</taxon>
        <taxon>Metazoa</taxon>
        <taxon>Ecdysozoa</taxon>
        <taxon>Nematoda</taxon>
        <taxon>Chromadorea</taxon>
        <taxon>Rhabditida</taxon>
        <taxon>Tylenchina</taxon>
        <taxon>Panagrolaimomorpha</taxon>
        <taxon>Panagrolaimoidea</taxon>
        <taxon>Panagrolaimidae</taxon>
        <taxon>Panagrellus</taxon>
    </lineage>
</organism>
<keyword evidence="7 10" id="KW-0863">Zinc-finger</keyword>
<keyword evidence="14" id="KW-1185">Reference proteome</keyword>
<dbReference type="Pfam" id="PF19422">
    <property type="entry name" value="Ariadne"/>
    <property type="match status" value="1"/>
</dbReference>
<keyword evidence="5" id="KW-0479">Metal-binding</keyword>
<dbReference type="InterPro" id="IPR048962">
    <property type="entry name" value="ARIH1-like_UBL"/>
</dbReference>
<protein>
    <recommendedName>
        <fullName evidence="3">RBR-type E3 ubiquitin transferase</fullName>
        <ecNumber evidence="3">2.3.2.31</ecNumber>
    </recommendedName>
</protein>
<dbReference type="InterPro" id="IPR017907">
    <property type="entry name" value="Znf_RING_CS"/>
</dbReference>
<dbReference type="InterPro" id="IPR001841">
    <property type="entry name" value="Znf_RING"/>
</dbReference>
<dbReference type="CDD" id="cd20343">
    <property type="entry name" value="BRcat_RBR_HHARI-like"/>
    <property type="match status" value="1"/>
</dbReference>
<comment type="catalytic activity">
    <reaction evidence="1">
        <text>[E2 ubiquitin-conjugating enzyme]-S-ubiquitinyl-L-cysteine + [acceptor protein]-L-lysine = [E2 ubiquitin-conjugating enzyme]-L-cysteine + [acceptor protein]-N(6)-ubiquitinyl-L-lysine.</text>
        <dbReference type="EC" id="2.3.2.31"/>
    </reaction>
</comment>
<dbReference type="InterPro" id="IPR002867">
    <property type="entry name" value="IBR_dom"/>
</dbReference>
<dbReference type="InterPro" id="IPR045840">
    <property type="entry name" value="Ariadne"/>
</dbReference>
<dbReference type="EC" id="2.3.2.31" evidence="3"/>
<feature type="domain" description="RING-type" evidence="12">
    <location>
        <begin position="129"/>
        <end position="171"/>
    </location>
</feature>
<dbReference type="PANTHER" id="PTHR11685">
    <property type="entry name" value="RBR FAMILY RING FINGER AND IBR DOMAIN-CONTAINING"/>
    <property type="match status" value="1"/>
</dbReference>
<accession>A0A7E4VR74</accession>
<evidence type="ECO:0000259" key="13">
    <source>
        <dbReference type="PROSITE" id="PS51873"/>
    </source>
</evidence>
<dbReference type="Pfam" id="PF22191">
    <property type="entry name" value="IBR_1"/>
    <property type="match status" value="1"/>
</dbReference>
<keyword evidence="8" id="KW-0833">Ubl conjugation pathway</keyword>
<dbReference type="Pfam" id="PF01485">
    <property type="entry name" value="IBR"/>
    <property type="match status" value="1"/>
</dbReference>
<dbReference type="AlphaFoldDB" id="A0A7E4VR74"/>
<keyword evidence="4" id="KW-0808">Transferase</keyword>
<sequence>MPPMDYDDAGFSGGEEETDNECYSDDDGITADLGQGESNNDCIRDFQILAQPQVVAELNKVAQETSQVIGFPVEVCKILLHKFRWNKEDLCDKFCDAADPAEFISKLKISLNTDKATVGQPQQLGLGLCTVCFDNLPLLGLTCKHGFCSDCWNGYLTSRFAENPEPYAPCPHPDCDMVVDDECALKFLVSPAAQRSYKRKVTNSFVECNNLLRNCPAPDCEKVIKVPHAECRAVICDCGMCFCFACSMEWHEPVTCELLKKWQKKCSDDSETSNWLNANTKDCPKCHVTIEKDGGCNHMTCRSQTCKHEFCWMCLGPWKPHGSGWYSCNRYEDGSSKNARSVQENSRAALQRYLHYYNRFMNHQSSLKLENKLIDQIKVKAEQMQSQQFSWIETQFLTNAVTVLNKCRRTLMYTYAFAFYLVPSNATQIFENNQCDLEMATEQLSEVLEREIESSEDFVALKQKVQDKYRYVDQRRVVLLKHCTEGLERNEWQFNDRP</sequence>
<evidence type="ECO:0000256" key="5">
    <source>
        <dbReference type="ARBA" id="ARBA00022723"/>
    </source>
</evidence>
<dbReference type="FunFam" id="1.20.120.1750:FF:000002">
    <property type="entry name" value="RBR-type E3 ubiquitin transferase"/>
    <property type="match status" value="1"/>
</dbReference>
<evidence type="ECO:0000256" key="7">
    <source>
        <dbReference type="ARBA" id="ARBA00022771"/>
    </source>
</evidence>
<keyword evidence="9" id="KW-0862">Zinc</keyword>
<evidence type="ECO:0000259" key="12">
    <source>
        <dbReference type="PROSITE" id="PS50089"/>
    </source>
</evidence>
<dbReference type="Gene3D" id="1.20.120.1750">
    <property type="match status" value="1"/>
</dbReference>
<evidence type="ECO:0000256" key="8">
    <source>
        <dbReference type="ARBA" id="ARBA00022786"/>
    </source>
</evidence>
<feature type="compositionally biased region" description="Acidic residues" evidence="11">
    <location>
        <begin position="1"/>
        <end position="29"/>
    </location>
</feature>
<evidence type="ECO:0000256" key="11">
    <source>
        <dbReference type="SAM" id="MobiDB-lite"/>
    </source>
</evidence>
<evidence type="ECO:0000256" key="3">
    <source>
        <dbReference type="ARBA" id="ARBA00012251"/>
    </source>
</evidence>
<feature type="domain" description="RING-type" evidence="13">
    <location>
        <begin position="125"/>
        <end position="332"/>
    </location>
</feature>
<dbReference type="InterPro" id="IPR044066">
    <property type="entry name" value="TRIAD_supradom"/>
</dbReference>
<reference evidence="14" key="1">
    <citation type="journal article" date="2013" name="Genetics">
        <title>The draft genome and transcriptome of Panagrellus redivivus are shaped by the harsh demands of a free-living lifestyle.</title>
        <authorList>
            <person name="Srinivasan J."/>
            <person name="Dillman A.R."/>
            <person name="Macchietto M.G."/>
            <person name="Heikkinen L."/>
            <person name="Lakso M."/>
            <person name="Fracchia K.M."/>
            <person name="Antoshechkin I."/>
            <person name="Mortazavi A."/>
            <person name="Wong G."/>
            <person name="Sternberg P.W."/>
        </authorList>
    </citation>
    <scope>NUCLEOTIDE SEQUENCE [LARGE SCALE GENOMIC DNA]</scope>
    <source>
        <strain evidence="14">MT8872</strain>
    </source>
</reference>
<dbReference type="WBParaSite" id="Pan_g24065.t1">
    <property type="protein sequence ID" value="Pan_g24065.t1"/>
    <property type="gene ID" value="Pan_g24065"/>
</dbReference>
<dbReference type="Proteomes" id="UP000492821">
    <property type="component" value="Unassembled WGS sequence"/>
</dbReference>
<dbReference type="PROSITE" id="PS50089">
    <property type="entry name" value="ZF_RING_2"/>
    <property type="match status" value="1"/>
</dbReference>
<evidence type="ECO:0000313" key="15">
    <source>
        <dbReference type="WBParaSite" id="Pan_g24065.t1"/>
    </source>
</evidence>
<dbReference type="Pfam" id="PF21235">
    <property type="entry name" value="UBA_ARI1"/>
    <property type="match status" value="1"/>
</dbReference>
<evidence type="ECO:0000313" key="14">
    <source>
        <dbReference type="Proteomes" id="UP000492821"/>
    </source>
</evidence>
<dbReference type="SUPFAM" id="SSF57850">
    <property type="entry name" value="RING/U-box"/>
    <property type="match status" value="3"/>
</dbReference>
<dbReference type="GO" id="GO:0061630">
    <property type="term" value="F:ubiquitin protein ligase activity"/>
    <property type="evidence" value="ECO:0007669"/>
    <property type="project" value="UniProtKB-EC"/>
</dbReference>
<dbReference type="CDD" id="cd20356">
    <property type="entry name" value="Rcat_RBR_HHARI-like"/>
    <property type="match status" value="1"/>
</dbReference>
<name>A0A7E4VR74_PANRE</name>
<dbReference type="InterPro" id="IPR031127">
    <property type="entry name" value="E3_UB_ligase_RBR"/>
</dbReference>
<dbReference type="PROSITE" id="PS00518">
    <property type="entry name" value="ZF_RING_1"/>
    <property type="match status" value="1"/>
</dbReference>
<dbReference type="Gene3D" id="3.30.40.10">
    <property type="entry name" value="Zinc/RING finger domain, C3HC4 (zinc finger)"/>
    <property type="match status" value="1"/>
</dbReference>
<dbReference type="SMART" id="SM00647">
    <property type="entry name" value="IBR"/>
    <property type="match status" value="2"/>
</dbReference>
<feature type="region of interest" description="Disordered" evidence="11">
    <location>
        <begin position="1"/>
        <end position="30"/>
    </location>
</feature>
<evidence type="ECO:0000256" key="9">
    <source>
        <dbReference type="ARBA" id="ARBA00022833"/>
    </source>
</evidence>
<keyword evidence="6" id="KW-0677">Repeat</keyword>
<comment type="similarity">
    <text evidence="2">Belongs to the RBR family. Ariadne subfamily.</text>
</comment>
<evidence type="ECO:0000256" key="6">
    <source>
        <dbReference type="ARBA" id="ARBA00022737"/>
    </source>
</evidence>
<dbReference type="InterPro" id="IPR013083">
    <property type="entry name" value="Znf_RING/FYVE/PHD"/>
</dbReference>
<evidence type="ECO:0000256" key="2">
    <source>
        <dbReference type="ARBA" id="ARBA00005884"/>
    </source>
</evidence>
<evidence type="ECO:0000256" key="1">
    <source>
        <dbReference type="ARBA" id="ARBA00001798"/>
    </source>
</evidence>
<evidence type="ECO:0000256" key="10">
    <source>
        <dbReference type="PROSITE-ProRule" id="PRU00175"/>
    </source>
</evidence>
<dbReference type="GO" id="GO:0016567">
    <property type="term" value="P:protein ubiquitination"/>
    <property type="evidence" value="ECO:0007669"/>
    <property type="project" value="InterPro"/>
</dbReference>
<evidence type="ECO:0000256" key="4">
    <source>
        <dbReference type="ARBA" id="ARBA00022679"/>
    </source>
</evidence>
<reference evidence="15" key="2">
    <citation type="submission" date="2020-10" db="UniProtKB">
        <authorList>
            <consortium name="WormBaseParasite"/>
        </authorList>
    </citation>
    <scope>IDENTIFICATION</scope>
</reference>
<dbReference type="PROSITE" id="PS51873">
    <property type="entry name" value="TRIAD"/>
    <property type="match status" value="1"/>
</dbReference>
<proteinExistence type="inferred from homology"/>
<dbReference type="GO" id="GO:0008270">
    <property type="term" value="F:zinc ion binding"/>
    <property type="evidence" value="ECO:0007669"/>
    <property type="project" value="UniProtKB-KW"/>
</dbReference>